<dbReference type="Proteomes" id="UP001302257">
    <property type="component" value="Chromosome"/>
</dbReference>
<evidence type="ECO:0000313" key="2">
    <source>
        <dbReference type="Proteomes" id="UP001302257"/>
    </source>
</evidence>
<gene>
    <name evidence="1" type="ORF">RAN89_13895</name>
</gene>
<name>A0ABZ0AXF6_9BURK</name>
<dbReference type="EMBL" id="CP132507">
    <property type="protein sequence ID" value="WNO03995.1"/>
    <property type="molecule type" value="Genomic_DNA"/>
</dbReference>
<proteinExistence type="predicted"/>
<reference evidence="1 2" key="1">
    <citation type="submission" date="2023-08" db="EMBL/GenBank/DDBJ databases">
        <title>Rhodoferax potami sp. nov. and Rhodoferax mekongensis sp. nov., isolated from the Mekong River in Thailand.</title>
        <authorList>
            <person name="Kitikhun S."/>
            <person name="Charoenyingcharoen P."/>
            <person name="Siriarchawattana P."/>
            <person name="Likhitrattanapisal S."/>
            <person name="Nilsakha T."/>
            <person name="Chanpet A."/>
            <person name="Rattanawaree P."/>
            <person name="Ingsriswang S."/>
        </authorList>
    </citation>
    <scope>NUCLEOTIDE SEQUENCE [LARGE SCALE GENOMIC DNA]</scope>
    <source>
        <strain evidence="1 2">TBRC 17307</strain>
    </source>
</reference>
<evidence type="ECO:0000313" key="1">
    <source>
        <dbReference type="EMBL" id="WNO03995.1"/>
    </source>
</evidence>
<organism evidence="1 2">
    <name type="scientific">Rhodoferax mekongensis</name>
    <dbReference type="NCBI Taxonomy" id="3068341"/>
    <lineage>
        <taxon>Bacteria</taxon>
        <taxon>Pseudomonadati</taxon>
        <taxon>Pseudomonadota</taxon>
        <taxon>Betaproteobacteria</taxon>
        <taxon>Burkholderiales</taxon>
        <taxon>Comamonadaceae</taxon>
        <taxon>Rhodoferax</taxon>
    </lineage>
</organism>
<sequence length="403" mass="44428">MTVIALLNVENDPHVVADTMLSAEGEDTRVNKTVWLPSLGQVQSTFGSEGNPWHIVRLARKTFFLPNHGGVLAFAGDCKAAFGFWKELSANIMTIAGYQPGLDIDREMIERAIGRSDGTSFNLLGVIKNAKGQWEVFTHNKHQVFVTETFGTCYLAGSGSELLRAKILQRDLANQYNRSQVKYRIGPTENLAEGLSSDLLYAESDSNNGLSDATSYGCGGFYEWYRVVEGGVKMSSPRLDIHISESNGKPVITRLYLVEALKQKESRIEPIPVTMYSVMVMSLILDPSVPLENSFGSWSLSAPDPHSVLIQPTFKLYSDKQTDGRLSGPVSNEVLDEFFGQPVAIKRIRLTCSVNGIAIARSLSRLPGEREVLATLAYENDRLEVSLSSNVVEVAKKILSRET</sequence>
<protein>
    <submittedName>
        <fullName evidence="1">Uncharacterized protein</fullName>
    </submittedName>
</protein>
<accession>A0ABZ0AXF6</accession>
<dbReference type="RefSeq" id="WP_313866866.1">
    <property type="nucleotide sequence ID" value="NZ_CP132507.1"/>
</dbReference>
<keyword evidence="2" id="KW-1185">Reference proteome</keyword>